<dbReference type="Gene3D" id="1.10.238.10">
    <property type="entry name" value="EF-hand"/>
    <property type="match status" value="1"/>
</dbReference>
<keyword evidence="4" id="KW-1185">Reference proteome</keyword>
<comment type="caution">
    <text evidence="3">The sequence shown here is derived from an EMBL/GenBank/DDBJ whole genome shotgun (WGS) entry which is preliminary data.</text>
</comment>
<dbReference type="SUPFAM" id="SSF47473">
    <property type="entry name" value="EF-hand"/>
    <property type="match status" value="1"/>
</dbReference>
<gene>
    <name evidence="3" type="ORF">EC973_006748</name>
</gene>
<evidence type="ECO:0000256" key="1">
    <source>
        <dbReference type="ARBA" id="ARBA00022837"/>
    </source>
</evidence>
<sequence>MRAAFMNNELWRRKASYDFGDLFYVYHILTSVAALDLAPDLAQKFARQPSDWYQYYIKKSSSISETDKIMLLEQAETECSKAQVQLRSLCNGPNTLVLNQLASKMMWVLELRRDIQKILDGHKETQNEVPLLQDDYISPALATVLSEIFQCFDKDGDGALCTEELDQFVYATNGTHPPVAFLTQMTERFGCNSKGAMAKEGFLSKQSKTHQKPEKIYQRTATIRTR</sequence>
<evidence type="ECO:0000313" key="3">
    <source>
        <dbReference type="EMBL" id="KAF7727983.1"/>
    </source>
</evidence>
<keyword evidence="1" id="KW-0106">Calcium</keyword>
<dbReference type="InterPro" id="IPR018247">
    <property type="entry name" value="EF_Hand_1_Ca_BS"/>
</dbReference>
<dbReference type="Proteomes" id="UP000605846">
    <property type="component" value="Unassembled WGS sequence"/>
</dbReference>
<name>A0A8H7EQU1_9FUNG</name>
<reference evidence="3" key="1">
    <citation type="submission" date="2020-01" db="EMBL/GenBank/DDBJ databases">
        <title>Genome Sequencing of Three Apophysomyces-Like Fungal Strains Confirms a Novel Fungal Genus in the Mucoromycota with divergent Burkholderia-like Endosymbiotic Bacteria.</title>
        <authorList>
            <person name="Stajich J.E."/>
            <person name="Macias A.M."/>
            <person name="Carter-House D."/>
            <person name="Lovett B."/>
            <person name="Kasson L.R."/>
            <person name="Berry K."/>
            <person name="Grigoriev I."/>
            <person name="Chang Y."/>
            <person name="Spatafora J."/>
            <person name="Kasson M.T."/>
        </authorList>
    </citation>
    <scope>NUCLEOTIDE SEQUENCE</scope>
    <source>
        <strain evidence="3">NRRL A-21654</strain>
    </source>
</reference>
<dbReference type="AlphaFoldDB" id="A0A8H7EQU1"/>
<dbReference type="GO" id="GO:0005509">
    <property type="term" value="F:calcium ion binding"/>
    <property type="evidence" value="ECO:0007669"/>
    <property type="project" value="InterPro"/>
</dbReference>
<dbReference type="InterPro" id="IPR002048">
    <property type="entry name" value="EF_hand_dom"/>
</dbReference>
<dbReference type="PROSITE" id="PS50222">
    <property type="entry name" value="EF_HAND_2"/>
    <property type="match status" value="1"/>
</dbReference>
<accession>A0A8H7EQU1</accession>
<feature type="domain" description="EF-hand" evidence="2">
    <location>
        <begin position="140"/>
        <end position="175"/>
    </location>
</feature>
<organism evidence="3 4">
    <name type="scientific">Apophysomyces ossiformis</name>
    <dbReference type="NCBI Taxonomy" id="679940"/>
    <lineage>
        <taxon>Eukaryota</taxon>
        <taxon>Fungi</taxon>
        <taxon>Fungi incertae sedis</taxon>
        <taxon>Mucoromycota</taxon>
        <taxon>Mucoromycotina</taxon>
        <taxon>Mucoromycetes</taxon>
        <taxon>Mucorales</taxon>
        <taxon>Mucorineae</taxon>
        <taxon>Mucoraceae</taxon>
        <taxon>Apophysomyces</taxon>
    </lineage>
</organism>
<dbReference type="EMBL" id="JABAYA010000045">
    <property type="protein sequence ID" value="KAF7727983.1"/>
    <property type="molecule type" value="Genomic_DNA"/>
</dbReference>
<proteinExistence type="predicted"/>
<protein>
    <recommendedName>
        <fullName evidence="2">EF-hand domain-containing protein</fullName>
    </recommendedName>
</protein>
<dbReference type="InterPro" id="IPR011992">
    <property type="entry name" value="EF-hand-dom_pair"/>
</dbReference>
<evidence type="ECO:0000313" key="4">
    <source>
        <dbReference type="Proteomes" id="UP000605846"/>
    </source>
</evidence>
<evidence type="ECO:0000259" key="2">
    <source>
        <dbReference type="PROSITE" id="PS50222"/>
    </source>
</evidence>
<dbReference type="PROSITE" id="PS00018">
    <property type="entry name" value="EF_HAND_1"/>
    <property type="match status" value="1"/>
</dbReference>
<dbReference type="OrthoDB" id="26525at2759"/>